<dbReference type="Gene3D" id="3.40.30.10">
    <property type="entry name" value="Glutaredoxin"/>
    <property type="match status" value="1"/>
</dbReference>
<reference evidence="2 3" key="1">
    <citation type="submission" date="2019-09" db="EMBL/GenBank/DDBJ databases">
        <title>Chitinophaga ginsengihumi sp. nov., isolated from soil of ginseng rhizosphere.</title>
        <authorList>
            <person name="Lee J."/>
        </authorList>
    </citation>
    <scope>NUCLEOTIDE SEQUENCE [LARGE SCALE GENOMIC DNA]</scope>
    <source>
        <strain evidence="2 3">BN140078</strain>
    </source>
</reference>
<feature type="chain" id="PRO_5022819567" evidence="1">
    <location>
        <begin position="20"/>
        <end position="166"/>
    </location>
</feature>
<keyword evidence="1" id="KW-0732">Signal</keyword>
<evidence type="ECO:0000313" key="2">
    <source>
        <dbReference type="EMBL" id="KAA2245782.1"/>
    </source>
</evidence>
<reference evidence="2 3" key="2">
    <citation type="submission" date="2019-09" db="EMBL/GenBank/DDBJ databases">
        <authorList>
            <person name="Jin C."/>
        </authorList>
    </citation>
    <scope>NUCLEOTIDE SEQUENCE [LARGE SCALE GENOMIC DNA]</scope>
    <source>
        <strain evidence="2 3">BN140078</strain>
    </source>
</reference>
<dbReference type="Proteomes" id="UP000324611">
    <property type="component" value="Unassembled WGS sequence"/>
</dbReference>
<evidence type="ECO:0000256" key="1">
    <source>
        <dbReference type="SAM" id="SignalP"/>
    </source>
</evidence>
<dbReference type="RefSeq" id="WP_149837172.1">
    <property type="nucleotide sequence ID" value="NZ_VUOC01000001.1"/>
</dbReference>
<dbReference type="SUPFAM" id="SSF52833">
    <property type="entry name" value="Thioredoxin-like"/>
    <property type="match status" value="1"/>
</dbReference>
<comment type="caution">
    <text evidence="2">The sequence shown here is derived from an EMBL/GenBank/DDBJ whole genome shotgun (WGS) entry which is preliminary data.</text>
</comment>
<proteinExistence type="predicted"/>
<dbReference type="GO" id="GO:0045454">
    <property type="term" value="P:cell redox homeostasis"/>
    <property type="evidence" value="ECO:0007669"/>
    <property type="project" value="TreeGrafter"/>
</dbReference>
<organism evidence="2 3">
    <name type="scientific">Chitinophaga agrisoli</name>
    <dbReference type="NCBI Taxonomy" id="2607653"/>
    <lineage>
        <taxon>Bacteria</taxon>
        <taxon>Pseudomonadati</taxon>
        <taxon>Bacteroidota</taxon>
        <taxon>Chitinophagia</taxon>
        <taxon>Chitinophagales</taxon>
        <taxon>Chitinophagaceae</taxon>
        <taxon>Chitinophaga</taxon>
    </lineage>
</organism>
<keyword evidence="3" id="KW-1185">Reference proteome</keyword>
<sequence length="166" mass="18777">MKSILICCILLFSASLANAQAPYDLEHIYDPGANAAADLEKAVQQAAREHKHVLLQIGGNWCIWCRRLYKVVHDDAALTKQIDQNYVVCHLNYSKENKNLPLLQQLGYPQRFGFPVLVILDAKGNRLHTQNTALLEDADGYDKEKLQDLFKQWSPAALNPALYTNQ</sequence>
<protein>
    <submittedName>
        <fullName evidence="2">Thioredoxin family protein</fullName>
    </submittedName>
</protein>
<dbReference type="EMBL" id="VUOC01000001">
    <property type="protein sequence ID" value="KAA2245782.1"/>
    <property type="molecule type" value="Genomic_DNA"/>
</dbReference>
<dbReference type="AlphaFoldDB" id="A0A5B2W563"/>
<dbReference type="InterPro" id="IPR036249">
    <property type="entry name" value="Thioredoxin-like_sf"/>
</dbReference>
<name>A0A5B2W563_9BACT</name>
<dbReference type="Pfam" id="PF13899">
    <property type="entry name" value="Thioredoxin_7"/>
    <property type="match status" value="1"/>
</dbReference>
<dbReference type="GO" id="GO:0015035">
    <property type="term" value="F:protein-disulfide reductase activity"/>
    <property type="evidence" value="ECO:0007669"/>
    <property type="project" value="TreeGrafter"/>
</dbReference>
<dbReference type="PANTHER" id="PTHR32234">
    <property type="entry name" value="THIOL:DISULFIDE INTERCHANGE PROTEIN DSBD"/>
    <property type="match status" value="1"/>
</dbReference>
<evidence type="ECO:0000313" key="3">
    <source>
        <dbReference type="Proteomes" id="UP000324611"/>
    </source>
</evidence>
<dbReference type="PANTHER" id="PTHR32234:SF0">
    <property type="entry name" value="THIOL:DISULFIDE INTERCHANGE PROTEIN DSBD"/>
    <property type="match status" value="1"/>
</dbReference>
<accession>A0A5B2W563</accession>
<feature type="signal peptide" evidence="1">
    <location>
        <begin position="1"/>
        <end position="19"/>
    </location>
</feature>
<gene>
    <name evidence="2" type="ORF">F0L74_07470</name>
</gene>